<reference evidence="4 5" key="1">
    <citation type="journal article" date="2019" name="PLoS ONE">
        <title>Genomic analyses reveal an absence of contemporary introgressive admixture between fin whales and blue whales, despite known hybrids.</title>
        <authorList>
            <person name="Westbury M.V."/>
            <person name="Petersen B."/>
            <person name="Lorenzen E.D."/>
        </authorList>
    </citation>
    <scope>NUCLEOTIDE SEQUENCE [LARGE SCALE GENOMIC DNA]</scope>
    <source>
        <strain evidence="4">FinWhale-01</strain>
    </source>
</reference>
<gene>
    <name evidence="4" type="ORF">E2I00_011927</name>
</gene>
<sequence length="587" mass="63954">MDGILYGGHASIARVAWTGDTQIQPINLLQLPIARCKGSYLRMEAEEAAAKTSSEVNLARLPPSYHNETNTETKVGNNTIHVHREIHKITNNQTGQMVFSETVITSMGDEEGKRSHVQSHTTNSKILLETSEGLGRRVSFAFQAGPKAKYHLAQVNPGNRSDQLISANLKESFEMYLLKRAKEKQFEGVGLGRVSSLTHAKRVKRNQTHEGPEHLCHGNGSLPSMAECYLSGADASTEGTSDSGCKCPKKAAKKTEEAIAWPRPERVRVETKEFTKSATKQVSSAPTVSRVYLVKVRPSKSAFGMGGWEGGAGTDSEWPGPEEPLKKLVLSDPALRPRRPRAMALALSLRGSASPGPEPDSRPGAKAALLLPVTGDRGRAAVASLVASLSWASGLGLCTRDSECCGDQLCVWGHCTETATKGGNGTICDNQRDCQPGLCCAFQRGWKLGGCTPFLCSFLWCLPAWYRGNPQLVPGLLFPVCTPLPVEGLPERVRDRRTDLWLDVGELTLEHILQSHSLVYMCKPTFVGGRDEDGANLVPRDVPDEYEDGGFIEEVRRELENLERSLSVEMALRELGAASELLEGEEI</sequence>
<evidence type="ECO:0000313" key="5">
    <source>
        <dbReference type="Proteomes" id="UP000437017"/>
    </source>
</evidence>
<dbReference type="GO" id="GO:0090090">
    <property type="term" value="P:negative regulation of canonical Wnt signaling pathway"/>
    <property type="evidence" value="ECO:0007669"/>
    <property type="project" value="TreeGrafter"/>
</dbReference>
<proteinExistence type="predicted"/>
<comment type="subcellular location">
    <subcellularLocation>
        <location evidence="1">Secreted</location>
    </subcellularLocation>
</comment>
<name>A0A6A1Q5T3_BALPH</name>
<dbReference type="PANTHER" id="PTHR12113:SF8">
    <property type="entry name" value="DICKKOPF-RELATED PROTEIN 3"/>
    <property type="match status" value="1"/>
</dbReference>
<accession>A0A6A1Q5T3</accession>
<dbReference type="EMBL" id="SGJD01000883">
    <property type="protein sequence ID" value="KAB0403030.1"/>
    <property type="molecule type" value="Genomic_DNA"/>
</dbReference>
<evidence type="ECO:0000256" key="3">
    <source>
        <dbReference type="ARBA" id="ARBA00022729"/>
    </source>
</evidence>
<evidence type="ECO:0000256" key="2">
    <source>
        <dbReference type="ARBA" id="ARBA00022525"/>
    </source>
</evidence>
<comment type="caution">
    <text evidence="4">The sequence shown here is derived from an EMBL/GenBank/DDBJ whole genome shotgun (WGS) entry which is preliminary data.</text>
</comment>
<dbReference type="OrthoDB" id="6359792at2759"/>
<evidence type="ECO:0000256" key="1">
    <source>
        <dbReference type="ARBA" id="ARBA00004613"/>
    </source>
</evidence>
<dbReference type="PANTHER" id="PTHR12113">
    <property type="entry name" value="DICKKOPF3-LIKE 3"/>
    <property type="match status" value="1"/>
</dbReference>
<dbReference type="InterPro" id="IPR039863">
    <property type="entry name" value="DKK1-4"/>
</dbReference>
<keyword evidence="2" id="KW-0964">Secreted</keyword>
<organism evidence="4 5">
    <name type="scientific">Balaenoptera physalus</name>
    <name type="common">Fin whale</name>
    <name type="synonym">Balaena physalus</name>
    <dbReference type="NCBI Taxonomy" id="9770"/>
    <lineage>
        <taxon>Eukaryota</taxon>
        <taxon>Metazoa</taxon>
        <taxon>Chordata</taxon>
        <taxon>Craniata</taxon>
        <taxon>Vertebrata</taxon>
        <taxon>Euteleostomi</taxon>
        <taxon>Mammalia</taxon>
        <taxon>Eutheria</taxon>
        <taxon>Laurasiatheria</taxon>
        <taxon>Artiodactyla</taxon>
        <taxon>Whippomorpha</taxon>
        <taxon>Cetacea</taxon>
        <taxon>Mysticeti</taxon>
        <taxon>Balaenopteridae</taxon>
        <taxon>Balaenoptera</taxon>
    </lineage>
</organism>
<dbReference type="GO" id="GO:0005615">
    <property type="term" value="C:extracellular space"/>
    <property type="evidence" value="ECO:0007669"/>
    <property type="project" value="TreeGrafter"/>
</dbReference>
<keyword evidence="5" id="KW-1185">Reference proteome</keyword>
<dbReference type="AlphaFoldDB" id="A0A6A1Q5T3"/>
<dbReference type="GO" id="GO:0039706">
    <property type="term" value="F:co-receptor binding"/>
    <property type="evidence" value="ECO:0007669"/>
    <property type="project" value="TreeGrafter"/>
</dbReference>
<dbReference type="Proteomes" id="UP000437017">
    <property type="component" value="Unassembled WGS sequence"/>
</dbReference>
<dbReference type="GO" id="GO:0048019">
    <property type="term" value="F:receptor antagonist activity"/>
    <property type="evidence" value="ECO:0007669"/>
    <property type="project" value="TreeGrafter"/>
</dbReference>
<protein>
    <submittedName>
        <fullName evidence="4">Uncharacterized protein</fullName>
    </submittedName>
</protein>
<keyword evidence="3" id="KW-0732">Signal</keyword>
<evidence type="ECO:0000313" key="4">
    <source>
        <dbReference type="EMBL" id="KAB0403030.1"/>
    </source>
</evidence>